<keyword evidence="1" id="KW-1133">Transmembrane helix</keyword>
<dbReference type="EMBL" id="JAIGNQ010000002">
    <property type="protein sequence ID" value="MBX7488742.1"/>
    <property type="molecule type" value="Genomic_DNA"/>
</dbReference>
<dbReference type="RefSeq" id="WP_221598034.1">
    <property type="nucleotide sequence ID" value="NZ_JAIGNQ010000002.1"/>
</dbReference>
<feature type="transmembrane region" description="Helical" evidence="1">
    <location>
        <begin position="115"/>
        <end position="135"/>
    </location>
</feature>
<reference evidence="2 3" key="1">
    <citation type="submission" date="2021-08" db="EMBL/GenBank/DDBJ databases">
        <title>Comparative Genomics Analysis of the Genus Qipengyuania Reveals Extensive Genetic Diversity and Metabolic Versatility, Including the Description of Fifteen Novel Species.</title>
        <authorList>
            <person name="Liu Y."/>
        </authorList>
    </citation>
    <scope>NUCLEOTIDE SEQUENCE [LARGE SCALE GENOMIC DNA]</scope>
    <source>
        <strain evidence="2 3">GH25</strain>
    </source>
</reference>
<keyword evidence="1" id="KW-0812">Transmembrane</keyword>
<feature type="transmembrane region" description="Helical" evidence="1">
    <location>
        <begin position="85"/>
        <end position="108"/>
    </location>
</feature>
<keyword evidence="1" id="KW-0472">Membrane</keyword>
<evidence type="ECO:0000313" key="3">
    <source>
        <dbReference type="Proteomes" id="UP000776651"/>
    </source>
</evidence>
<sequence length="177" mass="18999">MKSHVWWIIGGIIALIGGFFALLNPVPATLAVNFFAGWSFIMFGILALVGVFQLDRGRHKMFMAIFGLAALLLGISLIANPLAGVLTLTLLVASIILISGIARIFSAFLLRGTRLFWLMLISGVISVLLAVLIFADFPASAMSILGLFLGFELLFSSISMFSMASIAAQAEKARGQF</sequence>
<dbReference type="InterPro" id="IPR005325">
    <property type="entry name" value="DUF308_memb"/>
</dbReference>
<dbReference type="PANTHER" id="PTHR34989:SF1">
    <property type="entry name" value="PROTEIN HDED"/>
    <property type="match status" value="1"/>
</dbReference>
<evidence type="ECO:0000256" key="1">
    <source>
        <dbReference type="SAM" id="Phobius"/>
    </source>
</evidence>
<evidence type="ECO:0000313" key="2">
    <source>
        <dbReference type="EMBL" id="MBX7488742.1"/>
    </source>
</evidence>
<accession>A0ABS7JFE6</accession>
<feature type="transmembrane region" description="Helical" evidence="1">
    <location>
        <begin position="141"/>
        <end position="168"/>
    </location>
</feature>
<protein>
    <submittedName>
        <fullName evidence="2">DUF308 domain-containing protein</fullName>
    </submittedName>
</protein>
<feature type="transmembrane region" description="Helical" evidence="1">
    <location>
        <begin position="35"/>
        <end position="54"/>
    </location>
</feature>
<feature type="transmembrane region" description="Helical" evidence="1">
    <location>
        <begin position="61"/>
        <end position="79"/>
    </location>
</feature>
<keyword evidence="3" id="KW-1185">Reference proteome</keyword>
<dbReference type="PANTHER" id="PTHR34989">
    <property type="entry name" value="PROTEIN HDED"/>
    <property type="match status" value="1"/>
</dbReference>
<name>A0ABS7JFE6_9SPHN</name>
<dbReference type="InterPro" id="IPR052712">
    <property type="entry name" value="Acid_resist_chaperone_HdeD"/>
</dbReference>
<feature type="transmembrane region" description="Helical" evidence="1">
    <location>
        <begin position="5"/>
        <end position="23"/>
    </location>
</feature>
<dbReference type="Proteomes" id="UP000776651">
    <property type="component" value="Unassembled WGS sequence"/>
</dbReference>
<proteinExistence type="predicted"/>
<gene>
    <name evidence="2" type="ORF">K3177_09460</name>
</gene>
<dbReference type="Pfam" id="PF03729">
    <property type="entry name" value="DUF308"/>
    <property type="match status" value="1"/>
</dbReference>
<comment type="caution">
    <text evidence="2">The sequence shown here is derived from an EMBL/GenBank/DDBJ whole genome shotgun (WGS) entry which is preliminary data.</text>
</comment>
<organism evidence="2 3">
    <name type="scientific">Qipengyuania pacifica</name>
    <dbReference type="NCBI Taxonomy" id="2860199"/>
    <lineage>
        <taxon>Bacteria</taxon>
        <taxon>Pseudomonadati</taxon>
        <taxon>Pseudomonadota</taxon>
        <taxon>Alphaproteobacteria</taxon>
        <taxon>Sphingomonadales</taxon>
        <taxon>Erythrobacteraceae</taxon>
        <taxon>Qipengyuania</taxon>
    </lineage>
</organism>